<evidence type="ECO:0000313" key="1">
    <source>
        <dbReference type="EMBL" id="OGE64940.1"/>
    </source>
</evidence>
<protein>
    <submittedName>
        <fullName evidence="1">Uncharacterized protein</fullName>
    </submittedName>
</protein>
<accession>A0A1F5MI36</accession>
<proteinExistence type="predicted"/>
<organism evidence="1 2">
    <name type="scientific">Candidatus Daviesbacteria bacterium RIFCSPLOWO2_02_FULL_36_7</name>
    <dbReference type="NCBI Taxonomy" id="1797792"/>
    <lineage>
        <taxon>Bacteria</taxon>
        <taxon>Candidatus Daviesiibacteriota</taxon>
    </lineage>
</organism>
<dbReference type="Proteomes" id="UP000178859">
    <property type="component" value="Unassembled WGS sequence"/>
</dbReference>
<dbReference type="AlphaFoldDB" id="A0A1F5MI36"/>
<evidence type="ECO:0000313" key="2">
    <source>
        <dbReference type="Proteomes" id="UP000178859"/>
    </source>
</evidence>
<comment type="caution">
    <text evidence="1">The sequence shown here is derived from an EMBL/GenBank/DDBJ whole genome shotgun (WGS) entry which is preliminary data.</text>
</comment>
<name>A0A1F5MI36_9BACT</name>
<reference evidence="1 2" key="1">
    <citation type="journal article" date="2016" name="Nat. Commun.">
        <title>Thousands of microbial genomes shed light on interconnected biogeochemical processes in an aquifer system.</title>
        <authorList>
            <person name="Anantharaman K."/>
            <person name="Brown C.T."/>
            <person name="Hug L.A."/>
            <person name="Sharon I."/>
            <person name="Castelle C.J."/>
            <person name="Probst A.J."/>
            <person name="Thomas B.C."/>
            <person name="Singh A."/>
            <person name="Wilkins M.J."/>
            <person name="Karaoz U."/>
            <person name="Brodie E.L."/>
            <person name="Williams K.H."/>
            <person name="Hubbard S.S."/>
            <person name="Banfield J.F."/>
        </authorList>
    </citation>
    <scope>NUCLEOTIDE SEQUENCE [LARGE SCALE GENOMIC DNA]</scope>
</reference>
<dbReference type="EMBL" id="MFDT01000017">
    <property type="protein sequence ID" value="OGE64940.1"/>
    <property type="molecule type" value="Genomic_DNA"/>
</dbReference>
<gene>
    <name evidence="1" type="ORF">A3I48_04190</name>
</gene>
<sequence>MVEQDRNIAEKIQYFPGRLDSAFDLSSGGMGIHLHSVADFSARRELAKWAHGSLAQPNSNYLANPYVFGWRWKEGQDTFFRDSGPHASSPQSESHLRLFDVMGDEYDRIGRVQIRLVLGGEKAITASDPEAPIVDEEEFTSLLVAADRRGLIKYDPKTSPKIEISDDDFTLAVNLSKNGVEISKDLWTQWDAIKFSDRFREATLRAAVHKLGVMLALTEQLTFDAKALGVPISSKYKPTESIETWEANWQRLFKEPMPDIAGLYRQAHTVFVENASQEDPLVTHLFAIKELPHVK</sequence>